<feature type="site" description="Activates thiol group during catalysis" evidence="6">
    <location>
        <position position="194"/>
    </location>
</feature>
<proteinExistence type="inferred from homology"/>
<dbReference type="GO" id="GO:0006006">
    <property type="term" value="P:glucose metabolic process"/>
    <property type="evidence" value="ECO:0007669"/>
    <property type="project" value="InterPro"/>
</dbReference>
<evidence type="ECO:0000259" key="9">
    <source>
        <dbReference type="SMART" id="SM00846"/>
    </source>
</evidence>
<evidence type="ECO:0000256" key="1">
    <source>
        <dbReference type="ARBA" id="ARBA00007406"/>
    </source>
</evidence>
<evidence type="ECO:0000256" key="5">
    <source>
        <dbReference type="PIRSR" id="PIRSR000149-3"/>
    </source>
</evidence>
<dbReference type="FunFam" id="3.40.50.720:FF:000001">
    <property type="entry name" value="Glyceraldehyde-3-phosphate dehydrogenase"/>
    <property type="match status" value="1"/>
</dbReference>
<feature type="binding site" evidence="5">
    <location>
        <position position="135"/>
    </location>
    <ligand>
        <name>NAD(+)</name>
        <dbReference type="ChEBI" id="CHEBI:57540"/>
    </ligand>
</feature>
<dbReference type="RefSeq" id="WP_087460857.1">
    <property type="nucleotide sequence ID" value="NZ_CP021425.1"/>
</dbReference>
<dbReference type="Pfam" id="PF02800">
    <property type="entry name" value="Gp_dh_C"/>
    <property type="match status" value="1"/>
</dbReference>
<dbReference type="KEGG" id="ome:OLMES_1718"/>
<evidence type="ECO:0000256" key="2">
    <source>
        <dbReference type="ARBA" id="ARBA00011881"/>
    </source>
</evidence>
<feature type="binding site" evidence="5">
    <location>
        <begin position="12"/>
        <end position="13"/>
    </location>
    <ligand>
        <name>NAD(+)</name>
        <dbReference type="ChEBI" id="CHEBI:57540"/>
    </ligand>
</feature>
<name>A0A1Y0I8T1_9GAMM</name>
<evidence type="ECO:0000313" key="11">
    <source>
        <dbReference type="Proteomes" id="UP000196027"/>
    </source>
</evidence>
<dbReference type="Proteomes" id="UP000196027">
    <property type="component" value="Chromosome"/>
</dbReference>
<evidence type="ECO:0000256" key="4">
    <source>
        <dbReference type="PIRSR" id="PIRSR000149-1"/>
    </source>
</evidence>
<dbReference type="CDD" id="cd17892">
    <property type="entry name" value="GAPDH_N_E4PDH"/>
    <property type="match status" value="1"/>
</dbReference>
<dbReference type="Pfam" id="PF00044">
    <property type="entry name" value="Gp_dh_N"/>
    <property type="match status" value="1"/>
</dbReference>
<dbReference type="PIRSF" id="PIRSF000149">
    <property type="entry name" value="GAP_DH"/>
    <property type="match status" value="1"/>
</dbReference>
<evidence type="ECO:0000256" key="8">
    <source>
        <dbReference type="RuleBase" id="RU361160"/>
    </source>
</evidence>
<sequence>MSYRVAINGYGRIGQCVLRALYENGYRDALNIVAINELSDVDTIAHLTRYDTTHGRFHGEVRAVKSSHSGMSGLSAFNRLIVNDDEIAVLRAEHPLDLPWDQLDIDLVLECTGAFSDYPSASTHLSAGAKRVLLSQPGAPDMDRTIVYGINHDELKAQDRVVSNASCTTNCIVPVIKVLHEALGIKRGTTTTLHSAMNDQPTIDAYHHHDLRRTRSSMQNMVPVDTGLAKGIERLLPEMKGCFTAMAVRVPTINVSAIDLTIEVEKATDIDTVNEILKSASENGLSGVLGYTEEPLASSDFNHDRRSAIVDGSQTLVSGKRLVKVFTWFDNEWGFANRMLDVANTWLSK</sequence>
<dbReference type="OrthoDB" id="9803304at2"/>
<gene>
    <name evidence="10" type="ORF">OLMES_1718</name>
</gene>
<dbReference type="PRINTS" id="PR00078">
    <property type="entry name" value="G3PDHDRGNASE"/>
</dbReference>
<dbReference type="InterPro" id="IPR020830">
    <property type="entry name" value="GlycerAld_3-P_DH_AS"/>
</dbReference>
<dbReference type="PROSITE" id="PS00071">
    <property type="entry name" value="GAPDH"/>
    <property type="match status" value="1"/>
</dbReference>
<comment type="similarity">
    <text evidence="1 7">Belongs to the glyceraldehyde-3-phosphate dehydrogenase family.</text>
</comment>
<reference evidence="10 11" key="1">
    <citation type="submission" date="2017-05" db="EMBL/GenBank/DDBJ databases">
        <title>Genomic insights into alkan degradation activity of Oleiphilus messinensis.</title>
        <authorList>
            <person name="Kozyavkin S.A."/>
            <person name="Slesarev A.I."/>
            <person name="Golyshin P.N."/>
            <person name="Korzhenkov A."/>
            <person name="Golyshina O.N."/>
            <person name="Toshchakov S.V."/>
        </authorList>
    </citation>
    <scope>NUCLEOTIDE SEQUENCE [LARGE SCALE GENOMIC DNA]</scope>
    <source>
        <strain evidence="10 11">ME102</strain>
    </source>
</reference>
<keyword evidence="5" id="KW-0547">Nucleotide-binding</keyword>
<feature type="active site" description="Nucleophile" evidence="4">
    <location>
        <position position="167"/>
    </location>
</feature>
<dbReference type="NCBIfam" id="TIGR01534">
    <property type="entry name" value="GAPDH-I"/>
    <property type="match status" value="1"/>
</dbReference>
<dbReference type="InterPro" id="IPR036291">
    <property type="entry name" value="NAD(P)-bd_dom_sf"/>
</dbReference>
<evidence type="ECO:0000256" key="7">
    <source>
        <dbReference type="RuleBase" id="RU000397"/>
    </source>
</evidence>
<keyword evidence="3 8" id="KW-0560">Oxidoreductase</keyword>
<dbReference type="SUPFAM" id="SSF51735">
    <property type="entry name" value="NAD(P)-binding Rossmann-fold domains"/>
    <property type="match status" value="1"/>
</dbReference>
<accession>A0A1Y0I8T1</accession>
<dbReference type="GO" id="GO:0050661">
    <property type="term" value="F:NADP binding"/>
    <property type="evidence" value="ECO:0007669"/>
    <property type="project" value="InterPro"/>
</dbReference>
<dbReference type="EC" id="1.2.1.-" evidence="8"/>
<dbReference type="Gene3D" id="3.30.360.10">
    <property type="entry name" value="Dihydrodipicolinate Reductase, domain 2"/>
    <property type="match status" value="1"/>
</dbReference>
<dbReference type="SUPFAM" id="SSF55347">
    <property type="entry name" value="Glyceraldehyde-3-phosphate dehydrogenase-like, C-terminal domain"/>
    <property type="match status" value="1"/>
</dbReference>
<dbReference type="EMBL" id="CP021425">
    <property type="protein sequence ID" value="ARU55793.1"/>
    <property type="molecule type" value="Genomic_DNA"/>
</dbReference>
<dbReference type="PANTHER" id="PTHR43148">
    <property type="entry name" value="GLYCERALDEHYDE-3-PHOSPHATE DEHYDROGENASE 2"/>
    <property type="match status" value="1"/>
</dbReference>
<protein>
    <recommendedName>
        <fullName evidence="8">Glyceraldehyde-3-phosphate dehydrogenase</fullName>
        <ecNumber evidence="8">1.2.1.-</ecNumber>
    </recommendedName>
</protein>
<dbReference type="InterPro" id="IPR006424">
    <property type="entry name" value="Glyceraldehyde-3-P_DH_1"/>
</dbReference>
<feature type="domain" description="Glyceraldehyde 3-phosphate dehydrogenase NAD(P) binding" evidence="9">
    <location>
        <begin position="3"/>
        <end position="167"/>
    </location>
</feature>
<comment type="subunit">
    <text evidence="2">Homotetramer.</text>
</comment>
<dbReference type="SMART" id="SM00846">
    <property type="entry name" value="Gp_dh_N"/>
    <property type="match status" value="1"/>
</dbReference>
<keyword evidence="11" id="KW-1185">Reference proteome</keyword>
<dbReference type="InterPro" id="IPR020831">
    <property type="entry name" value="GlycerAld/Erythrose_P_DH"/>
</dbReference>
<dbReference type="GO" id="GO:0051287">
    <property type="term" value="F:NAD binding"/>
    <property type="evidence" value="ECO:0007669"/>
    <property type="project" value="InterPro"/>
</dbReference>
<dbReference type="AlphaFoldDB" id="A0A1Y0I8T1"/>
<feature type="binding site" evidence="5">
    <location>
        <position position="331"/>
    </location>
    <ligand>
        <name>NAD(+)</name>
        <dbReference type="ChEBI" id="CHEBI:57540"/>
    </ligand>
</feature>
<evidence type="ECO:0000256" key="3">
    <source>
        <dbReference type="ARBA" id="ARBA00023002"/>
    </source>
</evidence>
<evidence type="ECO:0000256" key="6">
    <source>
        <dbReference type="PIRSR" id="PIRSR000149-4"/>
    </source>
</evidence>
<keyword evidence="5" id="KW-0520">NAD</keyword>
<dbReference type="FunFam" id="3.30.360.10:FF:000002">
    <property type="entry name" value="Glyceraldehyde-3-phosphate dehydrogenase"/>
    <property type="match status" value="1"/>
</dbReference>
<dbReference type="GO" id="GO:0016620">
    <property type="term" value="F:oxidoreductase activity, acting on the aldehyde or oxo group of donors, NAD or NADP as acceptor"/>
    <property type="evidence" value="ECO:0007669"/>
    <property type="project" value="InterPro"/>
</dbReference>
<organism evidence="10 11">
    <name type="scientific">Oleiphilus messinensis</name>
    <dbReference type="NCBI Taxonomy" id="141451"/>
    <lineage>
        <taxon>Bacteria</taxon>
        <taxon>Pseudomonadati</taxon>
        <taxon>Pseudomonadota</taxon>
        <taxon>Gammaproteobacteria</taxon>
        <taxon>Oceanospirillales</taxon>
        <taxon>Oleiphilaceae</taxon>
        <taxon>Oleiphilus</taxon>
    </lineage>
</organism>
<dbReference type="InterPro" id="IPR020829">
    <property type="entry name" value="GlycerAld_3-P_DH_cat"/>
</dbReference>
<dbReference type="InterPro" id="IPR020828">
    <property type="entry name" value="GlycerAld_3-P_DH_NAD(P)-bd"/>
</dbReference>
<evidence type="ECO:0000313" key="10">
    <source>
        <dbReference type="EMBL" id="ARU55793.1"/>
    </source>
</evidence>
<dbReference type="Gene3D" id="3.40.50.720">
    <property type="entry name" value="NAD(P)-binding Rossmann-like Domain"/>
    <property type="match status" value="1"/>
</dbReference>